<dbReference type="NCBIfam" id="NF033580">
    <property type="entry name" value="transpos_IS5_3"/>
    <property type="match status" value="1"/>
</dbReference>
<evidence type="ECO:0000259" key="3">
    <source>
        <dbReference type="Pfam" id="PF13340"/>
    </source>
</evidence>
<evidence type="ECO:0000313" key="5">
    <source>
        <dbReference type="Proteomes" id="UP000306791"/>
    </source>
</evidence>
<feature type="domain" description="Transposase IS4-like" evidence="2">
    <location>
        <begin position="88"/>
        <end position="244"/>
    </location>
</feature>
<accession>A0ABY2UCK1</accession>
<dbReference type="RefSeq" id="WP_138237388.1">
    <property type="nucleotide sequence ID" value="NZ_CP185860.1"/>
</dbReference>
<proteinExistence type="predicted"/>
<keyword evidence="5" id="KW-1185">Reference proteome</keyword>
<dbReference type="InterPro" id="IPR025161">
    <property type="entry name" value="IS402-like_dom"/>
</dbReference>
<keyword evidence="1" id="KW-0812">Transmembrane</keyword>
<keyword evidence="1" id="KW-1133">Transmembrane helix</keyword>
<dbReference type="Pfam" id="PF01609">
    <property type="entry name" value="DDE_Tnp_1"/>
    <property type="match status" value="1"/>
</dbReference>
<gene>
    <name evidence="4" type="ORF">FDY93_19310</name>
</gene>
<dbReference type="Proteomes" id="UP000306791">
    <property type="component" value="Unassembled WGS sequence"/>
</dbReference>
<protein>
    <submittedName>
        <fullName evidence="4">IS5 family transposase</fullName>
    </submittedName>
</protein>
<sequence length="258" mass="29584">MELSAKQFKIIEELLPTQRGNVKISNLQVLNAILYIAEHGCKWRGLPKRFGRWHSIYMRANRWAKQGVLDRVFFALQENNVINIQVDHVSLDSTAVKVHPDGTGAFKKNGPQSIGKSRGGWTTKIHMVAAGHNRAVAFSLSPGQAGDAPEGRKLLKSLENCGWDGAKVIMDKAYEGDETRQLVFDLGMEPVVPPKKNRLSVWEYDRELYKKRNEVERLFRRLKGFRRIFSRFDKLDVIFTFFIHFALIVDTLFSVNRP</sequence>
<evidence type="ECO:0000313" key="4">
    <source>
        <dbReference type="EMBL" id="TLM72824.1"/>
    </source>
</evidence>
<comment type="caution">
    <text evidence="4">The sequence shown here is derived from an EMBL/GenBank/DDBJ whole genome shotgun (WGS) entry which is preliminary data.</text>
</comment>
<dbReference type="InterPro" id="IPR002559">
    <property type="entry name" value="Transposase_11"/>
</dbReference>
<dbReference type="EMBL" id="VANI01000054">
    <property type="protein sequence ID" value="TLM72824.1"/>
    <property type="molecule type" value="Genomic_DNA"/>
</dbReference>
<reference evidence="4 5" key="1">
    <citation type="submission" date="2019-05" db="EMBL/GenBank/DDBJ databases">
        <title>Microbulbifer harenosus sp. nov., an alginate-degrading bacterium isolated from coastal sand.</title>
        <authorList>
            <person name="Huang H."/>
            <person name="Mo K."/>
            <person name="Bao S."/>
        </authorList>
    </citation>
    <scope>NUCLEOTIDE SEQUENCE [LARGE SCALE GENOMIC DNA]</scope>
    <source>
        <strain evidence="4 5">HB161719</strain>
    </source>
</reference>
<dbReference type="PANTHER" id="PTHR30007:SF1">
    <property type="entry name" value="BLR1914 PROTEIN"/>
    <property type="match status" value="1"/>
</dbReference>
<feature type="transmembrane region" description="Helical" evidence="1">
    <location>
        <begin position="235"/>
        <end position="255"/>
    </location>
</feature>
<evidence type="ECO:0000256" key="1">
    <source>
        <dbReference type="SAM" id="Phobius"/>
    </source>
</evidence>
<keyword evidence="1" id="KW-0472">Membrane</keyword>
<dbReference type="PANTHER" id="PTHR30007">
    <property type="entry name" value="PHP DOMAIN PROTEIN"/>
    <property type="match status" value="1"/>
</dbReference>
<organism evidence="4 5">
    <name type="scientific">Microbulbifer harenosus</name>
    <dbReference type="NCBI Taxonomy" id="2576840"/>
    <lineage>
        <taxon>Bacteria</taxon>
        <taxon>Pseudomonadati</taxon>
        <taxon>Pseudomonadota</taxon>
        <taxon>Gammaproteobacteria</taxon>
        <taxon>Cellvibrionales</taxon>
        <taxon>Microbulbiferaceae</taxon>
        <taxon>Microbulbifer</taxon>
    </lineage>
</organism>
<name>A0ABY2UCK1_9GAMM</name>
<dbReference type="Pfam" id="PF13340">
    <property type="entry name" value="DUF4096"/>
    <property type="match status" value="1"/>
</dbReference>
<evidence type="ECO:0000259" key="2">
    <source>
        <dbReference type="Pfam" id="PF01609"/>
    </source>
</evidence>
<feature type="domain" description="Insertion element IS402-like" evidence="3">
    <location>
        <begin position="3"/>
        <end position="73"/>
    </location>
</feature>